<dbReference type="PANTHER" id="PTHR13878:SF91">
    <property type="entry name" value="FAD BINDING DOMAIN PROTEIN (AFU_ORTHOLOGUE AFUA_6G12070)-RELATED"/>
    <property type="match status" value="1"/>
</dbReference>
<dbReference type="GO" id="GO:0016491">
    <property type="term" value="F:oxidoreductase activity"/>
    <property type="evidence" value="ECO:0007669"/>
    <property type="project" value="UniProtKB-KW"/>
</dbReference>
<evidence type="ECO:0000256" key="2">
    <source>
        <dbReference type="ARBA" id="ARBA00023002"/>
    </source>
</evidence>
<dbReference type="SUPFAM" id="SSF56176">
    <property type="entry name" value="FAD-binding/transporter-associated domain-like"/>
    <property type="match status" value="1"/>
</dbReference>
<dbReference type="EMBL" id="HE797179">
    <property type="protein sequence ID" value="CCM05083.1"/>
    <property type="molecule type" value="Genomic_DNA"/>
</dbReference>
<accession>J4GE10</accession>
<reference evidence="5 6" key="1">
    <citation type="journal article" date="2012" name="Appl. Environ. Microbiol.">
        <title>Short-read sequencing for genomic analysis of the brown rot fungus Fibroporia radiculosa.</title>
        <authorList>
            <person name="Tang J.D."/>
            <person name="Perkins A.D."/>
            <person name="Sonstegard T.S."/>
            <person name="Schroeder S.G."/>
            <person name="Burgess S.C."/>
            <person name="Diehl S.V."/>
        </authorList>
    </citation>
    <scope>NUCLEOTIDE SEQUENCE [LARGE SCALE GENOMIC DNA]</scope>
    <source>
        <strain evidence="5 6">TFFH 294</strain>
    </source>
</reference>
<gene>
    <name evidence="5" type="ORF">FIBRA_07290</name>
</gene>
<evidence type="ECO:0000256" key="3">
    <source>
        <dbReference type="SAM" id="SignalP"/>
    </source>
</evidence>
<dbReference type="GeneID" id="24099994"/>
<proteinExistence type="inferred from homology"/>
<keyword evidence="6" id="KW-1185">Reference proteome</keyword>
<dbReference type="InterPro" id="IPR016169">
    <property type="entry name" value="FAD-bd_PCMH_sub2"/>
</dbReference>
<feature type="signal peptide" evidence="3">
    <location>
        <begin position="1"/>
        <end position="24"/>
    </location>
</feature>
<dbReference type="InterPro" id="IPR016166">
    <property type="entry name" value="FAD-bd_PCMH"/>
</dbReference>
<feature type="chain" id="PRO_5003778425" description="FAD-binding PCMH-type domain-containing protein" evidence="3">
    <location>
        <begin position="25"/>
        <end position="581"/>
    </location>
</feature>
<keyword evidence="3" id="KW-0732">Signal</keyword>
<comment type="similarity">
    <text evidence="1">Belongs to the oxygen-dependent FAD-linked oxidoreductase family.</text>
</comment>
<dbReference type="OrthoDB" id="9983560at2759"/>
<evidence type="ECO:0000313" key="5">
    <source>
        <dbReference type="EMBL" id="CCM05083.1"/>
    </source>
</evidence>
<evidence type="ECO:0000256" key="1">
    <source>
        <dbReference type="ARBA" id="ARBA00005466"/>
    </source>
</evidence>
<dbReference type="RefSeq" id="XP_012184366.1">
    <property type="nucleotide sequence ID" value="XM_012328976.1"/>
</dbReference>
<dbReference type="Proteomes" id="UP000006352">
    <property type="component" value="Unassembled WGS sequence"/>
</dbReference>
<dbReference type="PROSITE" id="PS51387">
    <property type="entry name" value="FAD_PCMH"/>
    <property type="match status" value="1"/>
</dbReference>
<sequence length="581" mass="63301">MANGRLSLFRALAVLSACAAPSAGALLKRTNVANELAKLNATLGGRLYFNAPWELPCFSEYNGEPVTPNATACAAIQANYTDPMYRVDFVGQSMMPQWETCQVKSPYSGCLLNSNDPYDTTAYEGVNCQIGNIPEYYIDVQSYTDVQAAMNFSLKTGVNLTVKNKGHDYKGRSTGMGTVALWVSHLNSISYNPEFVPTGCSASSTYDAITIGPGAITEDIYEFADSINRTFIGGYHQTIGAGGGYVLGGGHSILSPVFGLAADRALEFKIVTPDGVYRTASQCENSDLFWALRGGGGSTWGVVIESTHELAPQVTLQVASISFAGNTNLINLAEWYSLLVNETYKWGKEGWGGHITVGTIIYVNPLMNNSAANASMQAAAEFAISQGGTAIVEELPSYLTFFNKYVTYAEAAVGPEITLGTRLLTTSLFETEEGRALLSGVITEVLPFAAPYVVQGTPFLYNYTRGATSFTPAWYDSLWHLSVHATWEWNSTVEEIAASYLNVSSHVQLFRDITPTSGAYFNEGDVYEPNHTYSYWGDNYAELLEVKKKYDPNGVMQCWQCVGWEGPSDPLYQCYLPLPQS</sequence>
<organism evidence="5 6">
    <name type="scientific">Fibroporia radiculosa</name>
    <dbReference type="NCBI Taxonomy" id="599839"/>
    <lineage>
        <taxon>Eukaryota</taxon>
        <taxon>Fungi</taxon>
        <taxon>Dikarya</taxon>
        <taxon>Basidiomycota</taxon>
        <taxon>Agaricomycotina</taxon>
        <taxon>Agaricomycetes</taxon>
        <taxon>Polyporales</taxon>
        <taxon>Fibroporiaceae</taxon>
        <taxon>Fibroporia</taxon>
    </lineage>
</organism>
<dbReference type="InterPro" id="IPR006094">
    <property type="entry name" value="Oxid_FAD_bind_N"/>
</dbReference>
<dbReference type="InParanoid" id="J4GE10"/>
<dbReference type="InterPro" id="IPR050432">
    <property type="entry name" value="FAD-linked_Oxidoreductases_BP"/>
</dbReference>
<dbReference type="AlphaFoldDB" id="J4GE10"/>
<dbReference type="STRING" id="599839.J4GE10"/>
<feature type="domain" description="FAD-binding PCMH-type" evidence="4">
    <location>
        <begin position="129"/>
        <end position="313"/>
    </location>
</feature>
<protein>
    <recommendedName>
        <fullName evidence="4">FAD-binding PCMH-type domain-containing protein</fullName>
    </recommendedName>
</protein>
<name>J4GE10_9APHY</name>
<dbReference type="InterPro" id="IPR036318">
    <property type="entry name" value="FAD-bd_PCMH-like_sf"/>
</dbReference>
<dbReference type="HOGENOM" id="CLU_018354_4_0_1"/>
<dbReference type="GO" id="GO:0071949">
    <property type="term" value="F:FAD binding"/>
    <property type="evidence" value="ECO:0007669"/>
    <property type="project" value="InterPro"/>
</dbReference>
<dbReference type="Pfam" id="PF01565">
    <property type="entry name" value="FAD_binding_4"/>
    <property type="match status" value="1"/>
</dbReference>
<dbReference type="Pfam" id="PF08031">
    <property type="entry name" value="BBE"/>
    <property type="match status" value="1"/>
</dbReference>
<dbReference type="InterPro" id="IPR012951">
    <property type="entry name" value="BBE"/>
</dbReference>
<dbReference type="PANTHER" id="PTHR13878">
    <property type="entry name" value="GULONOLACTONE OXIDASE"/>
    <property type="match status" value="1"/>
</dbReference>
<keyword evidence="2" id="KW-0560">Oxidoreductase</keyword>
<evidence type="ECO:0000259" key="4">
    <source>
        <dbReference type="PROSITE" id="PS51387"/>
    </source>
</evidence>
<dbReference type="Gene3D" id="3.30.465.10">
    <property type="match status" value="2"/>
</dbReference>
<evidence type="ECO:0000313" key="6">
    <source>
        <dbReference type="Proteomes" id="UP000006352"/>
    </source>
</evidence>